<name>A0A8X8C6R6_POPTO</name>
<proteinExistence type="predicted"/>
<evidence type="ECO:0000313" key="1">
    <source>
        <dbReference type="EMBL" id="KAG6741654.1"/>
    </source>
</evidence>
<protein>
    <submittedName>
        <fullName evidence="1">Uncharacterized protein</fullName>
    </submittedName>
</protein>
<dbReference type="AlphaFoldDB" id="A0A8X8C6R6"/>
<dbReference type="EMBL" id="JAAWWB010000034">
    <property type="protein sequence ID" value="KAG6741654.1"/>
    <property type="molecule type" value="Genomic_DNA"/>
</dbReference>
<evidence type="ECO:0000313" key="2">
    <source>
        <dbReference type="Proteomes" id="UP000886885"/>
    </source>
</evidence>
<comment type="caution">
    <text evidence="1">The sequence shown here is derived from an EMBL/GenBank/DDBJ whole genome shotgun (WGS) entry which is preliminary data.</text>
</comment>
<gene>
    <name evidence="1" type="ORF">POTOM_054931</name>
</gene>
<sequence length="125" mass="13410">MGRALLVSVKAEWVSACEGEREIVAEGLWRLRRRWVARSVGLAGTPLLGGGANGKNQGKKGSKGLKVCVGLGEKREEVGEAVAAGGLGFSSWSVWLAERLVTGTTFVYGSYGAYRTFDELWDGEM</sequence>
<organism evidence="1 2">
    <name type="scientific">Populus tomentosa</name>
    <name type="common">Chinese white poplar</name>
    <dbReference type="NCBI Taxonomy" id="118781"/>
    <lineage>
        <taxon>Eukaryota</taxon>
        <taxon>Viridiplantae</taxon>
        <taxon>Streptophyta</taxon>
        <taxon>Embryophyta</taxon>
        <taxon>Tracheophyta</taxon>
        <taxon>Spermatophyta</taxon>
        <taxon>Magnoliopsida</taxon>
        <taxon>eudicotyledons</taxon>
        <taxon>Gunneridae</taxon>
        <taxon>Pentapetalae</taxon>
        <taxon>rosids</taxon>
        <taxon>fabids</taxon>
        <taxon>Malpighiales</taxon>
        <taxon>Salicaceae</taxon>
        <taxon>Saliceae</taxon>
        <taxon>Populus</taxon>
    </lineage>
</organism>
<reference evidence="1" key="1">
    <citation type="journal article" date="2020" name="bioRxiv">
        <title>Hybrid origin of Populus tomentosa Carr. identified through genome sequencing and phylogenomic analysis.</title>
        <authorList>
            <person name="An X."/>
            <person name="Gao K."/>
            <person name="Chen Z."/>
            <person name="Li J."/>
            <person name="Yang X."/>
            <person name="Yang X."/>
            <person name="Zhou J."/>
            <person name="Guo T."/>
            <person name="Zhao T."/>
            <person name="Huang S."/>
            <person name="Miao D."/>
            <person name="Khan W.U."/>
            <person name="Rao P."/>
            <person name="Ye M."/>
            <person name="Lei B."/>
            <person name="Liao W."/>
            <person name="Wang J."/>
            <person name="Ji L."/>
            <person name="Li Y."/>
            <person name="Guo B."/>
            <person name="Mustafa N.S."/>
            <person name="Li S."/>
            <person name="Yun Q."/>
            <person name="Keller S.R."/>
            <person name="Mao J."/>
            <person name="Zhang R."/>
            <person name="Strauss S.H."/>
        </authorList>
    </citation>
    <scope>NUCLEOTIDE SEQUENCE</scope>
    <source>
        <strain evidence="1">GM15</strain>
        <tissue evidence="1">Leaf</tissue>
    </source>
</reference>
<accession>A0A8X8C6R6</accession>
<dbReference type="Proteomes" id="UP000886885">
    <property type="component" value="Chromosome 17D"/>
</dbReference>
<keyword evidence="2" id="KW-1185">Reference proteome</keyword>